<sequence length="99" mass="11166">MRPVHVPEFCNKGVLMDLSTSPESRQRFSRPELHPSEPRRGFFRLPRSPPRLSSGFHRGSKPLRSHHGSKPSGSHHGSKPSWSHHGSKPLRFLCVVPTS</sequence>
<accession>A0ABV0TD59</accession>
<feature type="compositionally biased region" description="Low complexity" evidence="1">
    <location>
        <begin position="70"/>
        <end position="84"/>
    </location>
</feature>
<reference evidence="2 3" key="1">
    <citation type="submission" date="2021-06" db="EMBL/GenBank/DDBJ databases">
        <authorList>
            <person name="Palmer J.M."/>
        </authorList>
    </citation>
    <scope>NUCLEOTIDE SEQUENCE [LARGE SCALE GENOMIC DNA]</scope>
    <source>
        <strain evidence="3">if_2019</strain>
        <tissue evidence="2">Muscle</tissue>
    </source>
</reference>
<evidence type="ECO:0000313" key="3">
    <source>
        <dbReference type="Proteomes" id="UP001482620"/>
    </source>
</evidence>
<evidence type="ECO:0000256" key="1">
    <source>
        <dbReference type="SAM" id="MobiDB-lite"/>
    </source>
</evidence>
<dbReference type="EMBL" id="JAHRIQ010025615">
    <property type="protein sequence ID" value="MEQ2229768.1"/>
    <property type="molecule type" value="Genomic_DNA"/>
</dbReference>
<feature type="region of interest" description="Disordered" evidence="1">
    <location>
        <begin position="17"/>
        <end position="87"/>
    </location>
</feature>
<dbReference type="Proteomes" id="UP001482620">
    <property type="component" value="Unassembled WGS sequence"/>
</dbReference>
<gene>
    <name evidence="2" type="ORF">ILYODFUR_022266</name>
</gene>
<name>A0ABV0TD59_9TELE</name>
<feature type="compositionally biased region" description="Basic residues" evidence="1">
    <location>
        <begin position="58"/>
        <end position="69"/>
    </location>
</feature>
<comment type="caution">
    <text evidence="2">The sequence shown here is derived from an EMBL/GenBank/DDBJ whole genome shotgun (WGS) entry which is preliminary data.</text>
</comment>
<evidence type="ECO:0000313" key="2">
    <source>
        <dbReference type="EMBL" id="MEQ2229768.1"/>
    </source>
</evidence>
<keyword evidence="3" id="KW-1185">Reference proteome</keyword>
<protein>
    <submittedName>
        <fullName evidence="2">Uncharacterized protein</fullName>
    </submittedName>
</protein>
<proteinExistence type="predicted"/>
<feature type="compositionally biased region" description="Basic and acidic residues" evidence="1">
    <location>
        <begin position="24"/>
        <end position="40"/>
    </location>
</feature>
<organism evidence="2 3">
    <name type="scientific">Ilyodon furcidens</name>
    <name type="common">goldbreast splitfin</name>
    <dbReference type="NCBI Taxonomy" id="33524"/>
    <lineage>
        <taxon>Eukaryota</taxon>
        <taxon>Metazoa</taxon>
        <taxon>Chordata</taxon>
        <taxon>Craniata</taxon>
        <taxon>Vertebrata</taxon>
        <taxon>Euteleostomi</taxon>
        <taxon>Actinopterygii</taxon>
        <taxon>Neopterygii</taxon>
        <taxon>Teleostei</taxon>
        <taxon>Neoteleostei</taxon>
        <taxon>Acanthomorphata</taxon>
        <taxon>Ovalentaria</taxon>
        <taxon>Atherinomorphae</taxon>
        <taxon>Cyprinodontiformes</taxon>
        <taxon>Goodeidae</taxon>
        <taxon>Ilyodon</taxon>
    </lineage>
</organism>